<comment type="similarity">
    <text evidence="2">Belongs to the CPA3 antiporters (TC 2.A.63) subunit E family.</text>
</comment>
<gene>
    <name evidence="8" type="ORF">SAMN05216233_12239</name>
</gene>
<evidence type="ECO:0000256" key="7">
    <source>
        <dbReference type="SAM" id="Phobius"/>
    </source>
</evidence>
<keyword evidence="3" id="KW-1003">Cell membrane</keyword>
<dbReference type="Proteomes" id="UP000198870">
    <property type="component" value="Unassembled WGS sequence"/>
</dbReference>
<evidence type="ECO:0000256" key="1">
    <source>
        <dbReference type="ARBA" id="ARBA00004651"/>
    </source>
</evidence>
<feature type="transmembrane region" description="Helical" evidence="7">
    <location>
        <begin position="42"/>
        <end position="64"/>
    </location>
</feature>
<keyword evidence="6 7" id="KW-0472">Membrane</keyword>
<proteinExistence type="inferred from homology"/>
<dbReference type="PANTHER" id="PTHR34584:SF1">
    <property type="entry name" value="NA(+)_H(+) ANTIPORTER SUBUNIT E1"/>
    <property type="match status" value="1"/>
</dbReference>
<keyword evidence="4 7" id="KW-0812">Transmembrane</keyword>
<evidence type="ECO:0000256" key="2">
    <source>
        <dbReference type="ARBA" id="ARBA00006228"/>
    </source>
</evidence>
<dbReference type="Pfam" id="PF01899">
    <property type="entry name" value="MNHE"/>
    <property type="match status" value="1"/>
</dbReference>
<feature type="transmembrane region" description="Helical" evidence="7">
    <location>
        <begin position="76"/>
        <end position="98"/>
    </location>
</feature>
<organism evidence="8 9">
    <name type="scientific">Desulfoluna spongiiphila</name>
    <dbReference type="NCBI Taxonomy" id="419481"/>
    <lineage>
        <taxon>Bacteria</taxon>
        <taxon>Pseudomonadati</taxon>
        <taxon>Thermodesulfobacteriota</taxon>
        <taxon>Desulfobacteria</taxon>
        <taxon>Desulfobacterales</taxon>
        <taxon>Desulfolunaceae</taxon>
        <taxon>Desulfoluna</taxon>
    </lineage>
</organism>
<name>A0A1G5IUM0_9BACT</name>
<keyword evidence="5 7" id="KW-1133">Transmembrane helix</keyword>
<dbReference type="STRING" id="419481.SAMN05216233_12239"/>
<sequence>MNTPPPRQGRPEAENGFKLVPFAVTFAVMMTTWVALSGKLDIFHLSLGVISCVIVSLISSDLLITATTFKGMPGLWLRFFLYMPWLIKEIVLANLHLLKLVFHPRLHEEINPKLIAFRSRMKDDMGLVTFANSITLTPGTITVSLSVFGDYVVHAIDDASAEPLPGEMEKRVATVFGEDHD</sequence>
<feature type="transmembrane region" description="Helical" evidence="7">
    <location>
        <begin position="16"/>
        <end position="36"/>
    </location>
</feature>
<evidence type="ECO:0000256" key="3">
    <source>
        <dbReference type="ARBA" id="ARBA00022475"/>
    </source>
</evidence>
<dbReference type="PIRSF" id="PIRSF019239">
    <property type="entry name" value="MrpE"/>
    <property type="match status" value="1"/>
</dbReference>
<dbReference type="GO" id="GO:0005886">
    <property type="term" value="C:plasma membrane"/>
    <property type="evidence" value="ECO:0007669"/>
    <property type="project" value="UniProtKB-SubCell"/>
</dbReference>
<dbReference type="PANTHER" id="PTHR34584">
    <property type="entry name" value="NA(+)/H(+) ANTIPORTER SUBUNIT E1"/>
    <property type="match status" value="1"/>
</dbReference>
<reference evidence="8 9" key="1">
    <citation type="submission" date="2016-10" db="EMBL/GenBank/DDBJ databases">
        <authorList>
            <person name="de Groot N.N."/>
        </authorList>
    </citation>
    <scope>NUCLEOTIDE SEQUENCE [LARGE SCALE GENOMIC DNA]</scope>
    <source>
        <strain evidence="8 9">AA1</strain>
    </source>
</reference>
<dbReference type="OrthoDB" id="9807187at2"/>
<evidence type="ECO:0000313" key="8">
    <source>
        <dbReference type="EMBL" id="SCY79772.1"/>
    </source>
</evidence>
<dbReference type="EMBL" id="FMUX01000022">
    <property type="protein sequence ID" value="SCY79772.1"/>
    <property type="molecule type" value="Genomic_DNA"/>
</dbReference>
<comment type="subcellular location">
    <subcellularLocation>
        <location evidence="1">Cell membrane</location>
        <topology evidence="1">Multi-pass membrane protein</topology>
    </subcellularLocation>
</comment>
<evidence type="ECO:0000256" key="6">
    <source>
        <dbReference type="ARBA" id="ARBA00023136"/>
    </source>
</evidence>
<dbReference type="AlphaFoldDB" id="A0A1G5IUM0"/>
<keyword evidence="9" id="KW-1185">Reference proteome</keyword>
<protein>
    <submittedName>
        <fullName evidence="8">Multisubunit sodium/proton antiporter, MrpE subunit</fullName>
    </submittedName>
</protein>
<accession>A0A1G5IUM0</accession>
<dbReference type="InterPro" id="IPR002758">
    <property type="entry name" value="Cation_antiport_E"/>
</dbReference>
<evidence type="ECO:0000256" key="5">
    <source>
        <dbReference type="ARBA" id="ARBA00022989"/>
    </source>
</evidence>
<evidence type="ECO:0000256" key="4">
    <source>
        <dbReference type="ARBA" id="ARBA00022692"/>
    </source>
</evidence>
<dbReference type="GO" id="GO:0008324">
    <property type="term" value="F:monoatomic cation transmembrane transporter activity"/>
    <property type="evidence" value="ECO:0007669"/>
    <property type="project" value="InterPro"/>
</dbReference>
<evidence type="ECO:0000313" key="9">
    <source>
        <dbReference type="Proteomes" id="UP000198870"/>
    </source>
</evidence>